<evidence type="ECO:0000313" key="5">
    <source>
        <dbReference type="EMBL" id="GAA3583069.1"/>
    </source>
</evidence>
<dbReference type="Gene3D" id="1.10.10.10">
    <property type="entry name" value="Winged helix-like DNA-binding domain superfamily/Winged helix DNA-binding domain"/>
    <property type="match status" value="1"/>
</dbReference>
<dbReference type="Proteomes" id="UP001500689">
    <property type="component" value="Unassembled WGS sequence"/>
</dbReference>
<dbReference type="Pfam" id="PF03965">
    <property type="entry name" value="Penicillinase_R"/>
    <property type="match status" value="1"/>
</dbReference>
<sequence>MRKERGTRRAPGELEAEVLAVLWESDEPVSAADVQERLGGGLAYTTVVTILSRLYEKGVASREKQGRSFTYRAVDDEPGLAARRMTKVLDDEPDRSSVLARFVSNLSASDERVLRDLLGEDGLR</sequence>
<comment type="similarity">
    <text evidence="1">Belongs to the BlaI transcriptional regulatory family.</text>
</comment>
<proteinExistence type="inferred from homology"/>
<protein>
    <submittedName>
        <fullName evidence="5">BlaI/MecI/CopY family transcriptional regulator</fullName>
    </submittedName>
</protein>
<dbReference type="EMBL" id="BAAAZN010000028">
    <property type="protein sequence ID" value="GAA3583069.1"/>
    <property type="molecule type" value="Genomic_DNA"/>
</dbReference>
<keyword evidence="4" id="KW-0804">Transcription</keyword>
<dbReference type="InterPro" id="IPR036390">
    <property type="entry name" value="WH_DNA-bd_sf"/>
</dbReference>
<evidence type="ECO:0000313" key="6">
    <source>
        <dbReference type="Proteomes" id="UP001500689"/>
    </source>
</evidence>
<dbReference type="InterPro" id="IPR005650">
    <property type="entry name" value="BlaI_family"/>
</dbReference>
<keyword evidence="3" id="KW-0238">DNA-binding</keyword>
<accession>A0ABP6YG29</accession>
<evidence type="ECO:0000256" key="1">
    <source>
        <dbReference type="ARBA" id="ARBA00011046"/>
    </source>
</evidence>
<dbReference type="InterPro" id="IPR036388">
    <property type="entry name" value="WH-like_DNA-bd_sf"/>
</dbReference>
<evidence type="ECO:0000256" key="3">
    <source>
        <dbReference type="ARBA" id="ARBA00023125"/>
    </source>
</evidence>
<gene>
    <name evidence="5" type="ORF">GCM10022222_79770</name>
</gene>
<keyword evidence="2" id="KW-0805">Transcription regulation</keyword>
<evidence type="ECO:0000256" key="2">
    <source>
        <dbReference type="ARBA" id="ARBA00023015"/>
    </source>
</evidence>
<dbReference type="RefSeq" id="WP_344868654.1">
    <property type="nucleotide sequence ID" value="NZ_BAAAZN010000028.1"/>
</dbReference>
<name>A0ABP6YG29_9PSEU</name>
<evidence type="ECO:0000256" key="4">
    <source>
        <dbReference type="ARBA" id="ARBA00023163"/>
    </source>
</evidence>
<keyword evidence="6" id="KW-1185">Reference proteome</keyword>
<comment type="caution">
    <text evidence="5">The sequence shown here is derived from an EMBL/GenBank/DDBJ whole genome shotgun (WGS) entry which is preliminary data.</text>
</comment>
<reference evidence="6" key="1">
    <citation type="journal article" date="2019" name="Int. J. Syst. Evol. Microbiol.">
        <title>The Global Catalogue of Microorganisms (GCM) 10K type strain sequencing project: providing services to taxonomists for standard genome sequencing and annotation.</title>
        <authorList>
            <consortium name="The Broad Institute Genomics Platform"/>
            <consortium name="The Broad Institute Genome Sequencing Center for Infectious Disease"/>
            <person name="Wu L."/>
            <person name="Ma J."/>
        </authorList>
    </citation>
    <scope>NUCLEOTIDE SEQUENCE [LARGE SCALE GENOMIC DNA]</scope>
    <source>
        <strain evidence="6">JCM 16898</strain>
    </source>
</reference>
<organism evidence="5 6">
    <name type="scientific">Amycolatopsis ultiminotia</name>
    <dbReference type="NCBI Taxonomy" id="543629"/>
    <lineage>
        <taxon>Bacteria</taxon>
        <taxon>Bacillati</taxon>
        <taxon>Actinomycetota</taxon>
        <taxon>Actinomycetes</taxon>
        <taxon>Pseudonocardiales</taxon>
        <taxon>Pseudonocardiaceae</taxon>
        <taxon>Amycolatopsis</taxon>
    </lineage>
</organism>
<dbReference type="SUPFAM" id="SSF46785">
    <property type="entry name" value="Winged helix' DNA-binding domain"/>
    <property type="match status" value="1"/>
</dbReference>